<keyword evidence="5" id="KW-0520">NAD</keyword>
<evidence type="ECO:0000259" key="8">
    <source>
        <dbReference type="PROSITE" id="PS51202"/>
    </source>
</evidence>
<feature type="domain" description="RCK C-terminal" evidence="8">
    <location>
        <begin position="138"/>
        <end position="222"/>
    </location>
</feature>
<dbReference type="PRINTS" id="PR00335">
    <property type="entry name" value="KUPTAKETRKA"/>
</dbReference>
<dbReference type="PANTHER" id="PTHR43833">
    <property type="entry name" value="POTASSIUM CHANNEL PROTEIN 2-RELATED-RELATED"/>
    <property type="match status" value="1"/>
</dbReference>
<dbReference type="SUPFAM" id="SSF51735">
    <property type="entry name" value="NAD(P)-binding Rossmann-fold domains"/>
    <property type="match status" value="1"/>
</dbReference>
<evidence type="ECO:0000256" key="5">
    <source>
        <dbReference type="ARBA" id="ARBA00023027"/>
    </source>
</evidence>
<accession>H6WNS6</accession>
<dbReference type="AlphaFoldDB" id="H6WNS6"/>
<dbReference type="InterPro" id="IPR036291">
    <property type="entry name" value="NAD(P)-bd_dom_sf"/>
</dbReference>
<keyword evidence="4" id="KW-0630">Potassium</keyword>
<dbReference type="Pfam" id="PF02080">
    <property type="entry name" value="TrkA_C"/>
    <property type="match status" value="1"/>
</dbReference>
<dbReference type="InterPro" id="IPR050721">
    <property type="entry name" value="Trk_Ktr_HKT_K-transport"/>
</dbReference>
<evidence type="ECO:0000256" key="6">
    <source>
        <dbReference type="ARBA" id="ARBA00023065"/>
    </source>
</evidence>
<name>H6WNS6_9ACTN</name>
<feature type="domain" description="RCK N-terminal" evidence="7">
    <location>
        <begin position="1"/>
        <end position="124"/>
    </location>
</feature>
<proteinExistence type="predicted"/>
<keyword evidence="6" id="KW-0406">Ion transport</keyword>
<dbReference type="EMBL" id="JQ269598">
    <property type="protein sequence ID" value="AFA54857.1"/>
    <property type="molecule type" value="Genomic_DNA"/>
</dbReference>
<dbReference type="Gene3D" id="3.30.70.1450">
    <property type="entry name" value="Regulator of K+ conductance, C-terminal domain"/>
    <property type="match status" value="1"/>
</dbReference>
<dbReference type="SUPFAM" id="SSF116726">
    <property type="entry name" value="TrkA C-terminal domain-like"/>
    <property type="match status" value="1"/>
</dbReference>
<dbReference type="InterPro" id="IPR006037">
    <property type="entry name" value="RCK_C"/>
</dbReference>
<evidence type="ECO:0000256" key="1">
    <source>
        <dbReference type="ARBA" id="ARBA00017378"/>
    </source>
</evidence>
<dbReference type="PANTHER" id="PTHR43833:SF5">
    <property type="entry name" value="TRK SYSTEM POTASSIUM UPTAKE PROTEIN TRKA"/>
    <property type="match status" value="1"/>
</dbReference>
<keyword evidence="2" id="KW-0813">Transport</keyword>
<evidence type="ECO:0000259" key="7">
    <source>
        <dbReference type="PROSITE" id="PS51201"/>
    </source>
</evidence>
<dbReference type="GO" id="GO:0005886">
    <property type="term" value="C:plasma membrane"/>
    <property type="evidence" value="ECO:0007669"/>
    <property type="project" value="InterPro"/>
</dbReference>
<evidence type="ECO:0000256" key="3">
    <source>
        <dbReference type="ARBA" id="ARBA00022538"/>
    </source>
</evidence>
<dbReference type="PROSITE" id="PS51201">
    <property type="entry name" value="RCK_N"/>
    <property type="match status" value="1"/>
</dbReference>
<reference evidence="9" key="1">
    <citation type="journal article" date="2012" name="ISME J.">
        <title>Functional metagenomics reveals novel salt tolerance loci from the human gut microbiome.</title>
        <authorList>
            <person name="Culligan E.P."/>
            <person name="Sleator R.D."/>
            <person name="Marchesi J.R."/>
            <person name="Hill C."/>
        </authorList>
    </citation>
    <scope>NUCLEOTIDE SEQUENCE</scope>
</reference>
<organism evidence="9">
    <name type="scientific">uncultured Eggerthella sp. SMG5</name>
    <dbReference type="NCBI Taxonomy" id="1131820"/>
    <lineage>
        <taxon>Bacteria</taxon>
        <taxon>Bacillati</taxon>
        <taxon>Actinomycetota</taxon>
        <taxon>Coriobacteriia</taxon>
        <taxon>Eggerthellales</taxon>
        <taxon>Eggerthellaceae</taxon>
        <taxon>Eggerthella</taxon>
        <taxon>environmental samples</taxon>
    </lineage>
</organism>
<dbReference type="PROSITE" id="PS51202">
    <property type="entry name" value="RCK_C"/>
    <property type="match status" value="1"/>
</dbReference>
<protein>
    <recommendedName>
        <fullName evidence="1">Trk system potassium uptake protein TrkA</fullName>
    </recommendedName>
</protein>
<dbReference type="GO" id="GO:0015079">
    <property type="term" value="F:potassium ion transmembrane transporter activity"/>
    <property type="evidence" value="ECO:0007669"/>
    <property type="project" value="InterPro"/>
</dbReference>
<keyword evidence="3" id="KW-0633">Potassium transport</keyword>
<dbReference type="InterPro" id="IPR003148">
    <property type="entry name" value="RCK_N"/>
</dbReference>
<dbReference type="Pfam" id="PF02254">
    <property type="entry name" value="TrkA_N"/>
    <property type="match status" value="1"/>
</dbReference>
<evidence type="ECO:0000256" key="4">
    <source>
        <dbReference type="ARBA" id="ARBA00022958"/>
    </source>
</evidence>
<dbReference type="InterPro" id="IPR006036">
    <property type="entry name" value="K_uptake_TrkA"/>
</dbReference>
<dbReference type="Gene3D" id="3.40.50.720">
    <property type="entry name" value="NAD(P)-binding Rossmann-like Domain"/>
    <property type="match status" value="1"/>
</dbReference>
<evidence type="ECO:0000313" key="9">
    <source>
        <dbReference type="EMBL" id="AFA54857.1"/>
    </source>
</evidence>
<evidence type="ECO:0000256" key="2">
    <source>
        <dbReference type="ARBA" id="ARBA00022448"/>
    </source>
</evidence>
<sequence length="223" mass="24015">MYIVIVGGGKLGAYLAGTLLREDNQVALIEKCDAQARRLAETIDGSCLVISGDGCSASVQEDAAMQSADVFVAATGQDEDNLAACEIASRVFDVPRCIARVNSPKNLRIFRRLGIESVSSTVMIANMIQEEAMLGSMGVAVSLSSDQIGLLDIKVPTMRNHDNYKGVRALDIKFDEGIRMIAVSHQDDVEVVNSETRIFPGDQVIVAADTDLLARAREIVRSL</sequence>
<dbReference type="InterPro" id="IPR036721">
    <property type="entry name" value="RCK_C_sf"/>
</dbReference>